<dbReference type="InterPro" id="IPR029071">
    <property type="entry name" value="Ubiquitin-like_domsf"/>
</dbReference>
<reference evidence="1" key="1">
    <citation type="submission" date="2021-02" db="EMBL/GenBank/DDBJ databases">
        <authorList>
            <person name="Dougan E. K."/>
            <person name="Rhodes N."/>
            <person name="Thang M."/>
            <person name="Chan C."/>
        </authorList>
    </citation>
    <scope>NUCLEOTIDE SEQUENCE</scope>
</reference>
<dbReference type="Proteomes" id="UP000604046">
    <property type="component" value="Unassembled WGS sequence"/>
</dbReference>
<evidence type="ECO:0000313" key="1">
    <source>
        <dbReference type="EMBL" id="CAE7225026.1"/>
    </source>
</evidence>
<evidence type="ECO:0000313" key="2">
    <source>
        <dbReference type="Proteomes" id="UP000604046"/>
    </source>
</evidence>
<dbReference type="AlphaFoldDB" id="A0A812KCF6"/>
<dbReference type="OrthoDB" id="427279at2759"/>
<comment type="caution">
    <text evidence="1">The sequence shown here is derived from an EMBL/GenBank/DDBJ whole genome shotgun (WGS) entry which is preliminary data.</text>
</comment>
<organism evidence="1 2">
    <name type="scientific">Symbiodinium natans</name>
    <dbReference type="NCBI Taxonomy" id="878477"/>
    <lineage>
        <taxon>Eukaryota</taxon>
        <taxon>Sar</taxon>
        <taxon>Alveolata</taxon>
        <taxon>Dinophyceae</taxon>
        <taxon>Suessiales</taxon>
        <taxon>Symbiodiniaceae</taxon>
        <taxon>Symbiodinium</taxon>
    </lineage>
</organism>
<sequence length="219" mass="24016">MAEATRKVVVCTPGGRELEVEISKEATVWALKEQLQNQVGGSLAGMTLLGEGELQDDWKLGDDAGTLTLVMSSFPTGTFTYDSGSREFGPAGMNTSATVTAEFHKDGRFCIKMEETEITSDDEDDEYDPYDNSAAWDHEYRGTFACSGPSRHELRLSVSDWTRKGNFEKPSPDTELHGVFETFEELKLQLPFAAGGCNEGTAGLRWLSLQATSSHKISI</sequence>
<protein>
    <submittedName>
        <fullName evidence="1">PAP7 protein</fullName>
    </submittedName>
</protein>
<accession>A0A812KCF6</accession>
<proteinExistence type="predicted"/>
<gene>
    <name evidence="1" type="primary">PAP7</name>
    <name evidence="1" type="ORF">SNAT2548_LOCUS8637</name>
</gene>
<keyword evidence="2" id="KW-1185">Reference proteome</keyword>
<dbReference type="EMBL" id="CAJNDS010000646">
    <property type="protein sequence ID" value="CAE7225026.1"/>
    <property type="molecule type" value="Genomic_DNA"/>
</dbReference>
<dbReference type="CDD" id="cd17039">
    <property type="entry name" value="Ubl_ubiquitin_like"/>
    <property type="match status" value="1"/>
</dbReference>
<dbReference type="SUPFAM" id="SSF54236">
    <property type="entry name" value="Ubiquitin-like"/>
    <property type="match status" value="1"/>
</dbReference>
<name>A0A812KCF6_9DINO</name>